<dbReference type="Proteomes" id="UP000651668">
    <property type="component" value="Unassembled WGS sequence"/>
</dbReference>
<name>A0A916XBN5_9SPHI</name>
<organism evidence="1 2">
    <name type="scientific">Pedobacter quisquiliarum</name>
    <dbReference type="NCBI Taxonomy" id="1834438"/>
    <lineage>
        <taxon>Bacteria</taxon>
        <taxon>Pseudomonadati</taxon>
        <taxon>Bacteroidota</taxon>
        <taxon>Sphingobacteriia</taxon>
        <taxon>Sphingobacteriales</taxon>
        <taxon>Sphingobacteriaceae</taxon>
        <taxon>Pedobacter</taxon>
    </lineage>
</organism>
<evidence type="ECO:0000313" key="2">
    <source>
        <dbReference type="Proteomes" id="UP000651668"/>
    </source>
</evidence>
<reference evidence="1" key="1">
    <citation type="journal article" date="2014" name="Int. J. Syst. Evol. Microbiol.">
        <title>Complete genome sequence of Corynebacterium casei LMG S-19264T (=DSM 44701T), isolated from a smear-ripened cheese.</title>
        <authorList>
            <consortium name="US DOE Joint Genome Institute (JGI-PGF)"/>
            <person name="Walter F."/>
            <person name="Albersmeier A."/>
            <person name="Kalinowski J."/>
            <person name="Ruckert C."/>
        </authorList>
    </citation>
    <scope>NUCLEOTIDE SEQUENCE</scope>
    <source>
        <strain evidence="1">CGMCC 1.15343</strain>
    </source>
</reference>
<comment type="caution">
    <text evidence="1">The sequence shown here is derived from an EMBL/GenBank/DDBJ whole genome shotgun (WGS) entry which is preliminary data.</text>
</comment>
<evidence type="ECO:0000313" key="1">
    <source>
        <dbReference type="EMBL" id="GGC58832.1"/>
    </source>
</evidence>
<accession>A0A916XBN5</accession>
<sequence>MKNGLWFSLLSALVLLSCQQQNDEDKVKEVDKDGAVEMKVEINHLDSARDVMKTEKIFWVKGQQEKTVIDLDTVPALGTSTEVVKTSSGDDTTATIQKNYKIFITVK</sequence>
<dbReference type="RefSeq" id="WP_188625814.1">
    <property type="nucleotide sequence ID" value="NZ_BMIL01000003.1"/>
</dbReference>
<proteinExistence type="predicted"/>
<gene>
    <name evidence="1" type="ORF">GCM10011387_10600</name>
</gene>
<dbReference type="AlphaFoldDB" id="A0A916XBN5"/>
<keyword evidence="2" id="KW-1185">Reference proteome</keyword>
<protein>
    <submittedName>
        <fullName evidence="1">Uncharacterized protein</fullName>
    </submittedName>
</protein>
<dbReference type="PROSITE" id="PS51257">
    <property type="entry name" value="PROKAR_LIPOPROTEIN"/>
    <property type="match status" value="1"/>
</dbReference>
<dbReference type="EMBL" id="BMIL01000003">
    <property type="protein sequence ID" value="GGC58832.1"/>
    <property type="molecule type" value="Genomic_DNA"/>
</dbReference>
<reference evidence="1" key="2">
    <citation type="submission" date="2020-09" db="EMBL/GenBank/DDBJ databases">
        <authorList>
            <person name="Sun Q."/>
            <person name="Zhou Y."/>
        </authorList>
    </citation>
    <scope>NUCLEOTIDE SEQUENCE</scope>
    <source>
        <strain evidence="1">CGMCC 1.15343</strain>
    </source>
</reference>